<comment type="caution">
    <text evidence="2">The sequence shown here is derived from an EMBL/GenBank/DDBJ whole genome shotgun (WGS) entry which is preliminary data.</text>
</comment>
<proteinExistence type="predicted"/>
<dbReference type="Proteomes" id="UP000784294">
    <property type="component" value="Unassembled WGS sequence"/>
</dbReference>
<feature type="non-terminal residue" evidence="2">
    <location>
        <position position="1"/>
    </location>
</feature>
<evidence type="ECO:0000256" key="1">
    <source>
        <dbReference type="SAM" id="MobiDB-lite"/>
    </source>
</evidence>
<gene>
    <name evidence="2" type="ORF">PXEA_LOCUS27757</name>
</gene>
<reference evidence="2" key="1">
    <citation type="submission" date="2018-11" db="EMBL/GenBank/DDBJ databases">
        <authorList>
            <consortium name="Pathogen Informatics"/>
        </authorList>
    </citation>
    <scope>NUCLEOTIDE SEQUENCE</scope>
</reference>
<protein>
    <submittedName>
        <fullName evidence="2">Uncharacterized protein</fullName>
    </submittedName>
</protein>
<name>A0A3S5ADP3_9PLAT</name>
<accession>A0A3S5ADP3</accession>
<dbReference type="AlphaFoldDB" id="A0A3S5ADP3"/>
<keyword evidence="3" id="KW-1185">Reference proteome</keyword>
<feature type="compositionally biased region" description="Polar residues" evidence="1">
    <location>
        <begin position="80"/>
        <end position="94"/>
    </location>
</feature>
<feature type="compositionally biased region" description="Basic and acidic residues" evidence="1">
    <location>
        <begin position="103"/>
        <end position="116"/>
    </location>
</feature>
<dbReference type="EMBL" id="CAAALY010247426">
    <property type="protein sequence ID" value="VEL34317.1"/>
    <property type="molecule type" value="Genomic_DNA"/>
</dbReference>
<evidence type="ECO:0000313" key="2">
    <source>
        <dbReference type="EMBL" id="VEL34317.1"/>
    </source>
</evidence>
<feature type="region of interest" description="Disordered" evidence="1">
    <location>
        <begin position="80"/>
        <end position="116"/>
    </location>
</feature>
<evidence type="ECO:0000313" key="3">
    <source>
        <dbReference type="Proteomes" id="UP000784294"/>
    </source>
</evidence>
<sequence length="116" mass="12335">EEESSDRTVCDSASDGKLATKSSNIDSAEVIDTGTSNLRFSKPLVNCSSYLNGGAKIVTKPQNHVSTKSYGLNPLFHTTASHSTQQDTQKTVSGASLGFPSDHIQEAERLSTSKCV</sequence>
<organism evidence="2 3">
    <name type="scientific">Protopolystoma xenopodis</name>
    <dbReference type="NCBI Taxonomy" id="117903"/>
    <lineage>
        <taxon>Eukaryota</taxon>
        <taxon>Metazoa</taxon>
        <taxon>Spiralia</taxon>
        <taxon>Lophotrochozoa</taxon>
        <taxon>Platyhelminthes</taxon>
        <taxon>Monogenea</taxon>
        <taxon>Polyopisthocotylea</taxon>
        <taxon>Polystomatidea</taxon>
        <taxon>Polystomatidae</taxon>
        <taxon>Protopolystoma</taxon>
    </lineage>
</organism>